<reference evidence="1" key="1">
    <citation type="journal article" date="2014" name="Int. J. Syst. Evol. Microbiol.">
        <title>Complete genome sequence of Corynebacterium casei LMG S-19264T (=DSM 44701T), isolated from a smear-ripened cheese.</title>
        <authorList>
            <consortium name="US DOE Joint Genome Institute (JGI-PGF)"/>
            <person name="Walter F."/>
            <person name="Albersmeier A."/>
            <person name="Kalinowski J."/>
            <person name="Ruckert C."/>
        </authorList>
    </citation>
    <scope>NUCLEOTIDE SEQUENCE</scope>
    <source>
        <strain evidence="1">KCTC 42249</strain>
    </source>
</reference>
<reference evidence="1" key="2">
    <citation type="submission" date="2020-09" db="EMBL/GenBank/DDBJ databases">
        <authorList>
            <person name="Sun Q."/>
            <person name="Kim S."/>
        </authorList>
    </citation>
    <scope>NUCLEOTIDE SEQUENCE</scope>
    <source>
        <strain evidence="1">KCTC 42249</strain>
    </source>
</reference>
<dbReference type="AlphaFoldDB" id="A0A8J3GKX6"/>
<keyword evidence="2" id="KW-1185">Reference proteome</keyword>
<dbReference type="EMBL" id="BMZQ01000002">
    <property type="protein sequence ID" value="GHD14539.1"/>
    <property type="molecule type" value="Genomic_DNA"/>
</dbReference>
<evidence type="ECO:0000313" key="2">
    <source>
        <dbReference type="Proteomes" id="UP000630142"/>
    </source>
</evidence>
<protein>
    <submittedName>
        <fullName evidence="1">Uncharacterized protein</fullName>
    </submittedName>
</protein>
<proteinExistence type="predicted"/>
<dbReference type="Proteomes" id="UP000630142">
    <property type="component" value="Unassembled WGS sequence"/>
</dbReference>
<accession>A0A8J3GKX6</accession>
<sequence>MITVEDQQIIDDNILEAAALAPEMKISVFPVTLSEDRVHQRLRYEQIAPYAYKEPDNGIAGRVSWGRLGQDNVDIPPVLTIVRSQNEIGCIRGERASQSNLLRGLHSIKDSHLPIWRNDRIRIHQDDEFGLS</sequence>
<comment type="caution">
    <text evidence="1">The sequence shown here is derived from an EMBL/GenBank/DDBJ whole genome shotgun (WGS) entry which is preliminary data.</text>
</comment>
<gene>
    <name evidence="1" type="ORF">GCM10016234_20220</name>
</gene>
<evidence type="ECO:0000313" key="1">
    <source>
        <dbReference type="EMBL" id="GHD14539.1"/>
    </source>
</evidence>
<name>A0A8J3GKX6_9HYPH</name>
<organism evidence="1 2">
    <name type="scientific">Tianweitania populi</name>
    <dbReference type="NCBI Taxonomy" id="1607949"/>
    <lineage>
        <taxon>Bacteria</taxon>
        <taxon>Pseudomonadati</taxon>
        <taxon>Pseudomonadota</taxon>
        <taxon>Alphaproteobacteria</taxon>
        <taxon>Hyphomicrobiales</taxon>
        <taxon>Phyllobacteriaceae</taxon>
        <taxon>Tianweitania</taxon>
    </lineage>
</organism>